<evidence type="ECO:0000256" key="1">
    <source>
        <dbReference type="SAM" id="Phobius"/>
    </source>
</evidence>
<feature type="domain" description="Protein FecR C-terminal" evidence="3">
    <location>
        <begin position="336"/>
        <end position="404"/>
    </location>
</feature>
<dbReference type="PANTHER" id="PTHR30273">
    <property type="entry name" value="PERIPLASMIC SIGNAL SENSOR AND SIGMA FACTOR ACTIVATOR FECR-RELATED"/>
    <property type="match status" value="1"/>
</dbReference>
<organism evidence="4 5">
    <name type="scientific">Sphingobacterium lactis</name>
    <dbReference type="NCBI Taxonomy" id="797291"/>
    <lineage>
        <taxon>Bacteria</taxon>
        <taxon>Pseudomonadati</taxon>
        <taxon>Bacteroidota</taxon>
        <taxon>Sphingobacteriia</taxon>
        <taxon>Sphingobacteriales</taxon>
        <taxon>Sphingobacteriaceae</taxon>
        <taxon>Sphingobacterium</taxon>
    </lineage>
</organism>
<evidence type="ECO:0000259" key="2">
    <source>
        <dbReference type="Pfam" id="PF04773"/>
    </source>
</evidence>
<dbReference type="GO" id="GO:0016989">
    <property type="term" value="F:sigma factor antagonist activity"/>
    <property type="evidence" value="ECO:0007669"/>
    <property type="project" value="TreeGrafter"/>
</dbReference>
<dbReference type="RefSeq" id="WP_103906014.1">
    <property type="nucleotide sequence ID" value="NZ_CP049246.1"/>
</dbReference>
<evidence type="ECO:0000313" key="4">
    <source>
        <dbReference type="EMBL" id="SEG14275.1"/>
    </source>
</evidence>
<dbReference type="Pfam" id="PF04773">
    <property type="entry name" value="FecR"/>
    <property type="match status" value="1"/>
</dbReference>
<dbReference type="OrthoDB" id="622631at2"/>
<proteinExistence type="predicted"/>
<dbReference type="Proteomes" id="UP000236731">
    <property type="component" value="Unassembled WGS sequence"/>
</dbReference>
<dbReference type="Gene3D" id="2.60.120.1440">
    <property type="match status" value="1"/>
</dbReference>
<accession>A0A1H5XRX9</accession>
<keyword evidence="5" id="KW-1185">Reference proteome</keyword>
<dbReference type="InterPro" id="IPR012373">
    <property type="entry name" value="Ferrdict_sens_TM"/>
</dbReference>
<keyword evidence="1" id="KW-1133">Transmembrane helix</keyword>
<dbReference type="AlphaFoldDB" id="A0A1H5XRX9"/>
<dbReference type="InterPro" id="IPR032508">
    <property type="entry name" value="FecR_C"/>
</dbReference>
<evidence type="ECO:0000313" key="5">
    <source>
        <dbReference type="Proteomes" id="UP000236731"/>
    </source>
</evidence>
<sequence>MYENRAYYLIKQYYTQSLSDQEWIELEALFHTEDPKILDAAFIRLMKEEINHDVGEVDEAHLQQRISEILQVDVQEQPRSSDQPIRLQRMSKLTRSMWFSIAAILVLVGFLAVLFYPKNPNETLSTAAVDTVVTDLLPGQDGGILSFENGKTIDLSNLPEGKTTLRSYDNIAIEVERTNATYALIQDKPTASLIYQEIETPKGRRFRVNLSDGSRIWLNAGSKLRFPIQFDSEKREVYLSGEAYFEVAHQADRPFRVKFKNMDSSVEVLGTKFNINNYPENQEITTTLIEGKVQIINQHNTRMLAPGDVAVATSDGSIRHFTNSSASNSLAWKDNYFQFNEADIKTVMTELGRWYNFEVDYAGKLPAEKYSGKIGKDLTLNQVMEILAGTNIRYKVINKNRIRIYAD</sequence>
<feature type="domain" description="FecR protein" evidence="2">
    <location>
        <begin position="197"/>
        <end position="294"/>
    </location>
</feature>
<evidence type="ECO:0000259" key="3">
    <source>
        <dbReference type="Pfam" id="PF16344"/>
    </source>
</evidence>
<keyword evidence="1" id="KW-0472">Membrane</keyword>
<reference evidence="5" key="1">
    <citation type="submission" date="2016-10" db="EMBL/GenBank/DDBJ databases">
        <authorList>
            <person name="Varghese N."/>
            <person name="Submissions S."/>
        </authorList>
    </citation>
    <scope>NUCLEOTIDE SEQUENCE [LARGE SCALE GENOMIC DNA]</scope>
    <source>
        <strain evidence="5">DSM 22361</strain>
    </source>
</reference>
<protein>
    <recommendedName>
        <fullName evidence="6">FecR protein</fullName>
    </recommendedName>
</protein>
<gene>
    <name evidence="4" type="ORF">SAMN05421877_10594</name>
</gene>
<feature type="transmembrane region" description="Helical" evidence="1">
    <location>
        <begin position="96"/>
        <end position="116"/>
    </location>
</feature>
<evidence type="ECO:0008006" key="6">
    <source>
        <dbReference type="Google" id="ProtNLM"/>
    </source>
</evidence>
<dbReference type="Gene3D" id="3.55.50.30">
    <property type="match status" value="1"/>
</dbReference>
<keyword evidence="1" id="KW-0812">Transmembrane</keyword>
<dbReference type="EMBL" id="FNUT01000005">
    <property type="protein sequence ID" value="SEG14275.1"/>
    <property type="molecule type" value="Genomic_DNA"/>
</dbReference>
<dbReference type="PANTHER" id="PTHR30273:SF2">
    <property type="entry name" value="PROTEIN FECR"/>
    <property type="match status" value="1"/>
</dbReference>
<dbReference type="Pfam" id="PF16344">
    <property type="entry name" value="FecR_C"/>
    <property type="match status" value="1"/>
</dbReference>
<dbReference type="InterPro" id="IPR006860">
    <property type="entry name" value="FecR"/>
</dbReference>
<name>A0A1H5XRX9_9SPHI</name>